<keyword evidence="4" id="KW-1185">Reference proteome</keyword>
<accession>S4NNK8</accession>
<dbReference type="EMBL" id="BASH01000001">
    <property type="protein sequence ID" value="GAD15603.1"/>
    <property type="molecule type" value="Genomic_DNA"/>
</dbReference>
<evidence type="ECO:0000256" key="1">
    <source>
        <dbReference type="SAM" id="MobiDB-lite"/>
    </source>
</evidence>
<dbReference type="STRING" id="1423780.FD05_GL001487"/>
<dbReference type="AlphaFoldDB" id="S4NNK8"/>
<dbReference type="InterPro" id="IPR002502">
    <property type="entry name" value="Amidase_domain"/>
</dbReference>
<dbReference type="SUPFAM" id="SSF55846">
    <property type="entry name" value="N-acetylmuramoyl-L-alanine amidase-like"/>
    <property type="match status" value="1"/>
</dbReference>
<proteinExistence type="predicted"/>
<dbReference type="GO" id="GO:0009253">
    <property type="term" value="P:peptidoglycan catabolic process"/>
    <property type="evidence" value="ECO:0007669"/>
    <property type="project" value="InterPro"/>
</dbReference>
<dbReference type="CDD" id="cd06583">
    <property type="entry name" value="PGRP"/>
    <property type="match status" value="1"/>
</dbReference>
<dbReference type="Proteomes" id="UP000016361">
    <property type="component" value="Unassembled WGS sequence"/>
</dbReference>
<comment type="caution">
    <text evidence="3">The sequence shown here is derived from an EMBL/GenBank/DDBJ whole genome shotgun (WGS) entry which is preliminary data.</text>
</comment>
<feature type="domain" description="N-acetylmuramoyl-L-alanine amidase" evidence="2">
    <location>
        <begin position="63"/>
        <end position="202"/>
    </location>
</feature>
<sequence>MLGGTALKKHSAFQNFIRLSLGVATAVGLSIGVLTDIHADSAVNNYIYSNQLQPANVTKSIGSGFPKNKYTTGTPNGVVVHETGNPNSTIYGEIAYMKKNYQNAFVHSYVDASRVINIANTDYLAWGCGFPGNGRFLQFEQVEVHSKSAFAKEVNNAAHYTADLLHQYNLPLNNAVNDGKGTVWSHKAVAQYLGGSDHVDPDGYYAKSGKTYFGQAYTMNDFYALVKHYYDASSGSDSSNPTSSDSSSSSQLSGNAVSQPTTVKYYQGQGNETASLNRSFSKYRLYNHVKGSGYSTFSYNWTYVPAYTGKKVYVDSRGVKQPAKSTWYRIRFSKAANAQKYWVYGKALNFNPVTFTDSSVSITIKKDHYALRNHVYNTSYLSKISGYSKDFLNQTVKANKKAVKTYTNGSTVWYRFKLNNQNVWVCEQALK</sequence>
<dbReference type="eggNOG" id="COG5632">
    <property type="taxonomic scope" value="Bacteria"/>
</dbReference>
<organism evidence="3 4">
    <name type="scientific">Lentilactobacillus otakiensis DSM 19908 = JCM 15040</name>
    <dbReference type="NCBI Taxonomy" id="1423780"/>
    <lineage>
        <taxon>Bacteria</taxon>
        <taxon>Bacillati</taxon>
        <taxon>Bacillota</taxon>
        <taxon>Bacilli</taxon>
        <taxon>Lactobacillales</taxon>
        <taxon>Lactobacillaceae</taxon>
        <taxon>Lentilactobacillus</taxon>
    </lineage>
</organism>
<reference evidence="4" key="1">
    <citation type="journal article" date="2013" name="Genome Announc.">
        <title>Draft Genome Sequence of D-Branched-Chain Amino Acid Producer Lactobacillus otakiensis JCM 15040T, Isolated from a Traditional Japanese Pickle.</title>
        <authorList>
            <person name="Doi K."/>
            <person name="Mori K."/>
            <person name="Mutaguchi Y."/>
            <person name="Tashiro K."/>
            <person name="Fujino Y."/>
            <person name="Ohmori T."/>
            <person name="Kuhara S."/>
            <person name="Ohshima T."/>
        </authorList>
    </citation>
    <scope>NUCLEOTIDE SEQUENCE [LARGE SCALE GENOMIC DNA]</scope>
    <source>
        <strain evidence="4">JCM 15040</strain>
    </source>
</reference>
<evidence type="ECO:0000259" key="2">
    <source>
        <dbReference type="SMART" id="SM00644"/>
    </source>
</evidence>
<dbReference type="InterPro" id="IPR036505">
    <property type="entry name" value="Amidase/PGRP_sf"/>
</dbReference>
<gene>
    <name evidence="3" type="ORF">LOT_0141</name>
</gene>
<dbReference type="SMART" id="SM00644">
    <property type="entry name" value="Ami_2"/>
    <property type="match status" value="1"/>
</dbReference>
<name>S4NNK8_9LACO</name>
<dbReference type="Gene3D" id="3.40.80.10">
    <property type="entry name" value="Peptidoglycan recognition protein-like"/>
    <property type="match status" value="1"/>
</dbReference>
<dbReference type="SUPFAM" id="SSF82057">
    <property type="entry name" value="Prokaryotic SH3-related domain"/>
    <property type="match status" value="1"/>
</dbReference>
<evidence type="ECO:0000313" key="4">
    <source>
        <dbReference type="Proteomes" id="UP000016361"/>
    </source>
</evidence>
<dbReference type="Pfam" id="PF01510">
    <property type="entry name" value="Amidase_2"/>
    <property type="match status" value="1"/>
</dbReference>
<dbReference type="PATRIC" id="fig|1423780.4.peg.1498"/>
<feature type="region of interest" description="Disordered" evidence="1">
    <location>
        <begin position="236"/>
        <end position="256"/>
    </location>
</feature>
<protein>
    <submittedName>
        <fullName evidence="3">N-acetylmuramoyl-L-alanine amidase</fullName>
    </submittedName>
</protein>
<evidence type="ECO:0000313" key="3">
    <source>
        <dbReference type="EMBL" id="GAD15603.1"/>
    </source>
</evidence>
<dbReference type="GO" id="GO:0008745">
    <property type="term" value="F:N-acetylmuramoyl-L-alanine amidase activity"/>
    <property type="evidence" value="ECO:0007669"/>
    <property type="project" value="InterPro"/>
</dbReference>